<dbReference type="Proteomes" id="UP001597314">
    <property type="component" value="Unassembled WGS sequence"/>
</dbReference>
<evidence type="ECO:0000256" key="1">
    <source>
        <dbReference type="ARBA" id="ARBA00022692"/>
    </source>
</evidence>
<feature type="transmembrane region" description="Helical" evidence="5">
    <location>
        <begin position="12"/>
        <end position="34"/>
    </location>
</feature>
<feature type="transmembrane region" description="Helical" evidence="5">
    <location>
        <begin position="46"/>
        <end position="66"/>
    </location>
</feature>
<feature type="transmembrane region" description="Helical" evidence="5">
    <location>
        <begin position="216"/>
        <end position="233"/>
    </location>
</feature>
<dbReference type="Pfam" id="PF07690">
    <property type="entry name" value="MFS_1"/>
    <property type="match status" value="1"/>
</dbReference>
<feature type="transmembrane region" description="Helical" evidence="5">
    <location>
        <begin position="336"/>
        <end position="363"/>
    </location>
</feature>
<dbReference type="EMBL" id="JBHUIW010000016">
    <property type="protein sequence ID" value="MFD2183374.1"/>
    <property type="molecule type" value="Genomic_DNA"/>
</dbReference>
<feature type="transmembrane region" description="Helical" evidence="5">
    <location>
        <begin position="239"/>
        <end position="258"/>
    </location>
</feature>
<comment type="caution">
    <text evidence="6">The sequence shown here is derived from an EMBL/GenBank/DDBJ whole genome shotgun (WGS) entry which is preliminary data.</text>
</comment>
<dbReference type="SUPFAM" id="SSF103473">
    <property type="entry name" value="MFS general substrate transporter"/>
    <property type="match status" value="1"/>
</dbReference>
<gene>
    <name evidence="6" type="ORF">ACFSOX_14540</name>
</gene>
<keyword evidence="7" id="KW-1185">Reference proteome</keyword>
<name>A0ABW5AKI4_9BRAD</name>
<feature type="transmembrane region" description="Helical" evidence="5">
    <location>
        <begin position="369"/>
        <end position="394"/>
    </location>
</feature>
<feature type="transmembrane region" description="Helical" evidence="5">
    <location>
        <begin position="161"/>
        <end position="181"/>
    </location>
</feature>
<feature type="transmembrane region" description="Helical" evidence="5">
    <location>
        <begin position="279"/>
        <end position="299"/>
    </location>
</feature>
<organism evidence="6 7">
    <name type="scientific">Rhodoplanes azumiensis</name>
    <dbReference type="NCBI Taxonomy" id="1897628"/>
    <lineage>
        <taxon>Bacteria</taxon>
        <taxon>Pseudomonadati</taxon>
        <taxon>Pseudomonadota</taxon>
        <taxon>Alphaproteobacteria</taxon>
        <taxon>Hyphomicrobiales</taxon>
        <taxon>Nitrobacteraceae</taxon>
        <taxon>Rhodoplanes</taxon>
    </lineage>
</organism>
<protein>
    <submittedName>
        <fullName evidence="6">MFS transporter</fullName>
    </submittedName>
</protein>
<evidence type="ECO:0000313" key="7">
    <source>
        <dbReference type="Proteomes" id="UP001597314"/>
    </source>
</evidence>
<keyword evidence="2 5" id="KW-1133">Transmembrane helix</keyword>
<proteinExistence type="predicted"/>
<sequence length="398" mass="39930">MNAGSGISRRLVAALGAGQLVLWGVSYYLVGVLGDPMVADLGWSRTAVYGGFALALVVMGIVSAPVGRAVDRLGGRQVMTAGSLLTALGCAGLAATTGPISFVAAWACLGLAMRMTLYEAAFAALVRIGGREARPAIAQITLLGGLASSVFWPIGDLLNKGFGWRGAALGYALFALATVPIHRSIPDARASDRPVPAGTTPPPAPLAATPAQHRTAAVLYATAVTVTAFLAAAMSAHMIGLMAGLGLGAGAAVWMSALRGVGQSTARLGEVALGGRSDPLTLGTLAAALLPLGFVVGLWGGVSLAAAAVFALAYGAGNGLMTVVRGTQPLVLFDHATYGALVGRLTAASFFVSAAAPVTYAAVIDRFGAGVALVGSAMLGTVVLACAAALLFMFRQPR</sequence>
<feature type="transmembrane region" description="Helical" evidence="5">
    <location>
        <begin position="78"/>
        <end position="97"/>
    </location>
</feature>
<evidence type="ECO:0000256" key="3">
    <source>
        <dbReference type="ARBA" id="ARBA00023136"/>
    </source>
</evidence>
<dbReference type="Gene3D" id="1.20.1250.20">
    <property type="entry name" value="MFS general substrate transporter like domains"/>
    <property type="match status" value="1"/>
</dbReference>
<keyword evidence="3 5" id="KW-0472">Membrane</keyword>
<feature type="transmembrane region" description="Helical" evidence="5">
    <location>
        <begin position="305"/>
        <end position="324"/>
    </location>
</feature>
<reference evidence="7" key="1">
    <citation type="journal article" date="2019" name="Int. J. Syst. Evol. Microbiol.">
        <title>The Global Catalogue of Microorganisms (GCM) 10K type strain sequencing project: providing services to taxonomists for standard genome sequencing and annotation.</title>
        <authorList>
            <consortium name="The Broad Institute Genomics Platform"/>
            <consortium name="The Broad Institute Genome Sequencing Center for Infectious Disease"/>
            <person name="Wu L."/>
            <person name="Ma J."/>
        </authorList>
    </citation>
    <scope>NUCLEOTIDE SEQUENCE [LARGE SCALE GENOMIC DNA]</scope>
    <source>
        <strain evidence="7">CGMCC 1.6774</strain>
    </source>
</reference>
<dbReference type="InterPro" id="IPR036259">
    <property type="entry name" value="MFS_trans_sf"/>
</dbReference>
<evidence type="ECO:0000256" key="4">
    <source>
        <dbReference type="SAM" id="MobiDB-lite"/>
    </source>
</evidence>
<evidence type="ECO:0000256" key="2">
    <source>
        <dbReference type="ARBA" id="ARBA00022989"/>
    </source>
</evidence>
<dbReference type="InterPro" id="IPR011701">
    <property type="entry name" value="MFS"/>
</dbReference>
<accession>A0ABW5AKI4</accession>
<evidence type="ECO:0000256" key="5">
    <source>
        <dbReference type="SAM" id="Phobius"/>
    </source>
</evidence>
<evidence type="ECO:0000313" key="6">
    <source>
        <dbReference type="EMBL" id="MFD2183374.1"/>
    </source>
</evidence>
<keyword evidence="1 5" id="KW-0812">Transmembrane</keyword>
<dbReference type="RefSeq" id="WP_378478531.1">
    <property type="nucleotide sequence ID" value="NZ_JBHUIW010000016.1"/>
</dbReference>
<feature type="region of interest" description="Disordered" evidence="4">
    <location>
        <begin position="189"/>
        <end position="208"/>
    </location>
</feature>